<protein>
    <submittedName>
        <fullName evidence="1">Uncharacterized protein</fullName>
    </submittedName>
</protein>
<name>A0AA86YWS1_PROST</name>
<sequence>MLHYFRSVIQHLITNIKINHPEIKHYPVVFLWLLCLPYDLNNHTKT</sequence>
<evidence type="ECO:0000313" key="1">
    <source>
        <dbReference type="EMBL" id="EDU61751.1"/>
    </source>
</evidence>
<reference evidence="1 2" key="3">
    <citation type="submission" date="2008-05" db="EMBL/GenBank/DDBJ databases">
        <authorList>
            <person name="Fulton L."/>
            <person name="Clifton S."/>
            <person name="Fulton B."/>
            <person name="Xu J."/>
            <person name="Minx P."/>
            <person name="Pepin K.H."/>
            <person name="Johnson M."/>
            <person name="Thiruvilangam P."/>
            <person name="Bhonagiri V."/>
            <person name="Nash W.E."/>
            <person name="Mardis E.R."/>
            <person name="Wilson R.K."/>
        </authorList>
    </citation>
    <scope>NUCLEOTIDE SEQUENCE [LARGE SCALE GENOMIC DNA]</scope>
    <source>
        <strain evidence="1 2">ATCC 25827</strain>
    </source>
</reference>
<comment type="caution">
    <text evidence="1">The sequence shown here is derived from an EMBL/GenBank/DDBJ whole genome shotgun (WGS) entry which is preliminary data.</text>
</comment>
<dbReference type="EMBL" id="ABJD02000046">
    <property type="protein sequence ID" value="EDU61751.1"/>
    <property type="molecule type" value="Genomic_DNA"/>
</dbReference>
<accession>A0AA86YWS1</accession>
<evidence type="ECO:0000313" key="2">
    <source>
        <dbReference type="Proteomes" id="UP000004506"/>
    </source>
</evidence>
<dbReference type="AlphaFoldDB" id="A0AA86YWS1"/>
<reference evidence="2" key="1">
    <citation type="submission" date="2008-04" db="EMBL/GenBank/DDBJ databases">
        <title>Draft genome sequence of Providencia stuartii (ATCC 25827).</title>
        <authorList>
            <person name="Sudarsanam P."/>
            <person name="Ley R."/>
            <person name="Guruge J."/>
            <person name="Turnbaugh P.J."/>
            <person name="Mahowald M."/>
            <person name="Liep D."/>
            <person name="Gordon J."/>
        </authorList>
    </citation>
    <scope>NUCLEOTIDE SEQUENCE [LARGE SCALE GENOMIC DNA]</scope>
    <source>
        <strain evidence="2">ATCC 25827</strain>
    </source>
</reference>
<organism evidence="1 2">
    <name type="scientific">Providencia stuartii ATCC 25827</name>
    <dbReference type="NCBI Taxonomy" id="471874"/>
    <lineage>
        <taxon>Bacteria</taxon>
        <taxon>Pseudomonadati</taxon>
        <taxon>Pseudomonadota</taxon>
        <taxon>Gammaproteobacteria</taxon>
        <taxon>Enterobacterales</taxon>
        <taxon>Morganellaceae</taxon>
        <taxon>Providencia</taxon>
    </lineage>
</organism>
<proteinExistence type="predicted"/>
<dbReference type="Proteomes" id="UP000004506">
    <property type="component" value="Unassembled WGS sequence"/>
</dbReference>
<gene>
    <name evidence="1" type="ORF">PROSTU_00288</name>
</gene>
<reference evidence="2" key="2">
    <citation type="submission" date="2008-04" db="EMBL/GenBank/DDBJ databases">
        <title>Draft genome sequence of Providencia stuartii(ATCC 25827).</title>
        <authorList>
            <person name="Sudarsanam P."/>
            <person name="Ley R."/>
            <person name="Guruge J."/>
            <person name="Turnbaugh P.J."/>
            <person name="Mahowald M."/>
            <person name="Liep D."/>
            <person name="Gordon J."/>
        </authorList>
    </citation>
    <scope>NUCLEOTIDE SEQUENCE [LARGE SCALE GENOMIC DNA]</scope>
    <source>
        <strain evidence="2">ATCC 25827</strain>
    </source>
</reference>